<dbReference type="InterPro" id="IPR050282">
    <property type="entry name" value="Cycloisomerase_2"/>
</dbReference>
<evidence type="ECO:0000256" key="1">
    <source>
        <dbReference type="ARBA" id="ARBA00005564"/>
    </source>
</evidence>
<dbReference type="InterPro" id="IPR019405">
    <property type="entry name" value="Lactonase_7-beta_prop"/>
</dbReference>
<dbReference type="PANTHER" id="PTHR30344">
    <property type="entry name" value="6-PHOSPHOGLUCONOLACTONASE-RELATED"/>
    <property type="match status" value="1"/>
</dbReference>
<dbReference type="OrthoDB" id="1715191at2759"/>
<protein>
    <submittedName>
        <fullName evidence="2">3-carboxy-cis/cis-mucoante lactonizing enzyme</fullName>
    </submittedName>
</protein>
<dbReference type="Pfam" id="PF10282">
    <property type="entry name" value="Lactonase"/>
    <property type="match status" value="1"/>
</dbReference>
<comment type="similarity">
    <text evidence="1">Belongs to the cycloisomerase 2 family.</text>
</comment>
<dbReference type="FunFam" id="2.130.10.10:FF:000244">
    <property type="entry name" value="Carboxy-cis,cis-muconate cyclase"/>
    <property type="match status" value="1"/>
</dbReference>
<dbReference type="EMBL" id="SNSC02000002">
    <property type="protein sequence ID" value="TID27076.1"/>
    <property type="molecule type" value="Genomic_DNA"/>
</dbReference>
<proteinExistence type="inferred from homology"/>
<keyword evidence="3" id="KW-1185">Reference proteome</keyword>
<reference evidence="2 3" key="1">
    <citation type="submission" date="2019-04" db="EMBL/GenBank/DDBJ databases">
        <title>High contiguity whole genome sequence and gene annotation resource for two Venturia nashicola isolates.</title>
        <authorList>
            <person name="Prokchorchik M."/>
            <person name="Won K."/>
            <person name="Lee Y."/>
            <person name="Choi E.D."/>
            <person name="Segonzac C."/>
            <person name="Sohn K.H."/>
        </authorList>
    </citation>
    <scope>NUCLEOTIDE SEQUENCE [LARGE SCALE GENOMIC DNA]</scope>
    <source>
        <strain evidence="2 3">PRI2</strain>
    </source>
</reference>
<accession>A0A4Z1PM24</accession>
<dbReference type="PANTHER" id="PTHR30344:SF4">
    <property type="entry name" value="CYCLASE, PUTATIVE (AFU_ORTHOLOGUE AFUA_6G11580)-RELATED"/>
    <property type="match status" value="1"/>
</dbReference>
<sequence>MPKHHLFVGTWEPPGAIFTFEFDDQTLDLSLAKRTEIPKDEPISWMTMSHHRKALYGASKKKWSSHAIKSSPTEIAHTASHPMTHNPEASKAETRTRAIFCLAAQKAPYYLYCNPFYEHAGHGSVFSVDGEGILKECIQNYEYAPDSAIHGMVFDPKEEYLYSADMWANKVWCHKKDANTGKLETVGFVEAPKHKDQPRWVAVHPSGNYLYVLMEHGNTLGVYIIDPKTHLPIYTNISYPLVPEFLVQKSPSLYRSDVCVLTPSSNTLFATSRSNKAGIPGYIAAFSLTPSGAIEQQLCLQPTTTSGGHSNAVSFYPGSKKGEEWMALTDDEVGFIEMYRWDGKWLARVARCEVKEPGFGMNAVWYD</sequence>
<name>A0A4Z1PM24_9PEZI</name>
<gene>
    <name evidence="2" type="ORF">E6O75_ATG01569</name>
</gene>
<dbReference type="SUPFAM" id="SSF75011">
    <property type="entry name" value="3-carboxy-cis,cis-mucoante lactonizing enzyme"/>
    <property type="match status" value="1"/>
</dbReference>
<evidence type="ECO:0000313" key="2">
    <source>
        <dbReference type="EMBL" id="TID27076.1"/>
    </source>
</evidence>
<dbReference type="InterPro" id="IPR015943">
    <property type="entry name" value="WD40/YVTN_repeat-like_dom_sf"/>
</dbReference>
<organism evidence="2 3">
    <name type="scientific">Venturia nashicola</name>
    <dbReference type="NCBI Taxonomy" id="86259"/>
    <lineage>
        <taxon>Eukaryota</taxon>
        <taxon>Fungi</taxon>
        <taxon>Dikarya</taxon>
        <taxon>Ascomycota</taxon>
        <taxon>Pezizomycotina</taxon>
        <taxon>Dothideomycetes</taxon>
        <taxon>Pleosporomycetidae</taxon>
        <taxon>Venturiales</taxon>
        <taxon>Venturiaceae</taxon>
        <taxon>Venturia</taxon>
    </lineage>
</organism>
<dbReference type="Gene3D" id="2.130.10.10">
    <property type="entry name" value="YVTN repeat-like/Quinoprotein amine dehydrogenase"/>
    <property type="match status" value="1"/>
</dbReference>
<dbReference type="Proteomes" id="UP000298493">
    <property type="component" value="Unassembled WGS sequence"/>
</dbReference>
<evidence type="ECO:0000313" key="3">
    <source>
        <dbReference type="Proteomes" id="UP000298493"/>
    </source>
</evidence>
<dbReference type="AlphaFoldDB" id="A0A4Z1PM24"/>
<dbReference type="STRING" id="86259.A0A4Z1PM24"/>
<dbReference type="GO" id="GO:0017057">
    <property type="term" value="F:6-phosphogluconolactonase activity"/>
    <property type="evidence" value="ECO:0007669"/>
    <property type="project" value="TreeGrafter"/>
</dbReference>
<comment type="caution">
    <text evidence="2">The sequence shown here is derived from an EMBL/GenBank/DDBJ whole genome shotgun (WGS) entry which is preliminary data.</text>
</comment>